<comment type="caution">
    <text evidence="2">The sequence shown here is derived from an EMBL/GenBank/DDBJ whole genome shotgun (WGS) entry which is preliminary data.</text>
</comment>
<dbReference type="Proteomes" id="UP001515480">
    <property type="component" value="Unassembled WGS sequence"/>
</dbReference>
<evidence type="ECO:0000313" key="2">
    <source>
        <dbReference type="EMBL" id="KAL1525072.1"/>
    </source>
</evidence>
<keyword evidence="1" id="KW-0175">Coiled coil</keyword>
<proteinExistence type="predicted"/>
<name>A0AB34JVZ0_PRYPA</name>
<evidence type="ECO:0000256" key="1">
    <source>
        <dbReference type="SAM" id="Coils"/>
    </source>
</evidence>
<dbReference type="AlphaFoldDB" id="A0AB34JVZ0"/>
<reference evidence="2 3" key="1">
    <citation type="journal article" date="2024" name="Science">
        <title>Giant polyketide synthase enzymes in the biosynthesis of giant marine polyether toxins.</title>
        <authorList>
            <person name="Fallon T.R."/>
            <person name="Shende V.V."/>
            <person name="Wierzbicki I.H."/>
            <person name="Pendleton A.L."/>
            <person name="Watervoot N.F."/>
            <person name="Auber R.P."/>
            <person name="Gonzalez D.J."/>
            <person name="Wisecaver J.H."/>
            <person name="Moore B.S."/>
        </authorList>
    </citation>
    <scope>NUCLEOTIDE SEQUENCE [LARGE SCALE GENOMIC DNA]</scope>
    <source>
        <strain evidence="2 3">12B1</strain>
    </source>
</reference>
<accession>A0AB34JVZ0</accession>
<feature type="coiled-coil region" evidence="1">
    <location>
        <begin position="110"/>
        <end position="137"/>
    </location>
</feature>
<keyword evidence="3" id="KW-1185">Reference proteome</keyword>
<evidence type="ECO:0000313" key="3">
    <source>
        <dbReference type="Proteomes" id="UP001515480"/>
    </source>
</evidence>
<dbReference type="EMBL" id="JBGBPQ010000004">
    <property type="protein sequence ID" value="KAL1525072.1"/>
    <property type="molecule type" value="Genomic_DNA"/>
</dbReference>
<organism evidence="2 3">
    <name type="scientific">Prymnesium parvum</name>
    <name type="common">Toxic golden alga</name>
    <dbReference type="NCBI Taxonomy" id="97485"/>
    <lineage>
        <taxon>Eukaryota</taxon>
        <taxon>Haptista</taxon>
        <taxon>Haptophyta</taxon>
        <taxon>Prymnesiophyceae</taxon>
        <taxon>Prymnesiales</taxon>
        <taxon>Prymnesiaceae</taxon>
        <taxon>Prymnesium</taxon>
    </lineage>
</organism>
<sequence>MAETALTKAMAPALPKLDVDALEDALRAAKATGKVDPKVIAKAEAKLEQARKRRDVIELGPKREAAEKALREIMATAPFDLNAMKNAITEAEEQKVSPGLLEAAKAKCAEQELTEAMERGVEERERLQKALDAAKAAGVNDSVIRGAERRLSAAWSV</sequence>
<protein>
    <submittedName>
        <fullName evidence="2">Uncharacterized protein</fullName>
    </submittedName>
</protein>
<gene>
    <name evidence="2" type="ORF">AB1Y20_019945</name>
</gene>